<evidence type="ECO:0000313" key="1">
    <source>
        <dbReference type="EMBL" id="KAA6367486.1"/>
    </source>
</evidence>
<dbReference type="InterPro" id="IPR016024">
    <property type="entry name" value="ARM-type_fold"/>
</dbReference>
<accession>A0A5J4U9A2</accession>
<dbReference type="SUPFAM" id="SSF48371">
    <property type="entry name" value="ARM repeat"/>
    <property type="match status" value="1"/>
</dbReference>
<reference evidence="1 2" key="1">
    <citation type="submission" date="2019-03" db="EMBL/GenBank/DDBJ databases">
        <title>Single cell metagenomics reveals metabolic interactions within the superorganism composed of flagellate Streblomastix strix and complex community of Bacteroidetes bacteria on its surface.</title>
        <authorList>
            <person name="Treitli S.C."/>
            <person name="Kolisko M."/>
            <person name="Husnik F."/>
            <person name="Keeling P."/>
            <person name="Hampl V."/>
        </authorList>
    </citation>
    <scope>NUCLEOTIDE SEQUENCE [LARGE SCALE GENOMIC DNA]</scope>
    <source>
        <strain evidence="1">ST1C</strain>
    </source>
</reference>
<dbReference type="InterPro" id="IPR011989">
    <property type="entry name" value="ARM-like"/>
</dbReference>
<dbReference type="Proteomes" id="UP000324800">
    <property type="component" value="Unassembled WGS sequence"/>
</dbReference>
<organism evidence="1 2">
    <name type="scientific">Streblomastix strix</name>
    <dbReference type="NCBI Taxonomy" id="222440"/>
    <lineage>
        <taxon>Eukaryota</taxon>
        <taxon>Metamonada</taxon>
        <taxon>Preaxostyla</taxon>
        <taxon>Oxymonadida</taxon>
        <taxon>Streblomastigidae</taxon>
        <taxon>Streblomastix</taxon>
    </lineage>
</organism>
<dbReference type="Gene3D" id="1.25.10.10">
    <property type="entry name" value="Leucine-rich Repeat Variant"/>
    <property type="match status" value="1"/>
</dbReference>
<evidence type="ECO:0000313" key="2">
    <source>
        <dbReference type="Proteomes" id="UP000324800"/>
    </source>
</evidence>
<protein>
    <submittedName>
        <fullName evidence="1">Uncharacterized protein</fullName>
    </submittedName>
</protein>
<name>A0A5J4U9A2_9EUKA</name>
<dbReference type="AlphaFoldDB" id="A0A5J4U9A2"/>
<comment type="caution">
    <text evidence="1">The sequence shown here is derived from an EMBL/GenBank/DDBJ whole genome shotgun (WGS) entry which is preliminary data.</text>
</comment>
<sequence>NLFTFGSPETQKLIQNSISLSTIHLLTDNYENKTKYLIGCKADPELIIQLMRIRRVVENKDGRTLVELVKNGLMSAMNKMMEKPIGYEDGEDMLEIVLEILRQQFWGNQDISNEIFNRTDFFDRYIDLYKILAFNKVNNELLSTLHFLTSDSRPTDQKKKLFEKGIIPGMIRFLDSQNMLVQIKVMDIIANVIIAGSKDLKEREQHPFRKPLNDNEMIKKLITLFSDKSKKKIHKKIVQVIAVLYKAYPLPEDISEDLVEQLKSYNNFDEMVLLAECPDNHSAILANNFEKILFSQFTLSRMVDYFNITNMILKYGQIVNKMKIIIFRKKKIEEFLNEQYMDYYNFYFNWTEVGKEYIKELAQETLIKMQKIIERESNYTKIDAAIIRKMQKEFESYEEEDEFDDEDFN</sequence>
<gene>
    <name evidence="1" type="ORF">EZS28_036987</name>
</gene>
<dbReference type="EMBL" id="SNRW01018281">
    <property type="protein sequence ID" value="KAA6367486.1"/>
    <property type="molecule type" value="Genomic_DNA"/>
</dbReference>
<feature type="non-terminal residue" evidence="1">
    <location>
        <position position="1"/>
    </location>
</feature>
<proteinExistence type="predicted"/>